<keyword evidence="10" id="KW-1185">Reference proteome</keyword>
<evidence type="ECO:0000256" key="6">
    <source>
        <dbReference type="ARBA" id="ARBA00038076"/>
    </source>
</evidence>
<keyword evidence="4 7" id="KW-1133">Transmembrane helix</keyword>
<comment type="similarity">
    <text evidence="6">Belongs to the ABC-4 integral membrane protein family.</text>
</comment>
<feature type="domain" description="ABC3 transporter permease C-terminal" evidence="8">
    <location>
        <begin position="287"/>
        <end position="381"/>
    </location>
</feature>
<sequence>MFPLLSALRRNPLMPRLIVLQVMVACAILCNTLFLLGQQAAPLLVDDGLAGDELVIVDQVVSRGAPWTPAQVRAGRDALASIPGVHAASAASGVPMRQTLTLTFDLKSAGGPTLTTTGYIGERLLDTFGLRLTRGRDFLDTEYRDINMSNDMRTPIIITEALARELLGDGDPVGATLSSGDGTGSYTVVGVVAHLMRYQLSELDDGKAEYSVIIPGILAGMPIASYVLRTAPENREAVRAQVAQVLEQSFAGQLVPGIEPVVADYERLRDDGLRTRRAAVWLLSTVNAVVATITLIGIASLSGYWIQQRTRQIGIRRALGATRGQILRHFLAENLVLVGVGLALGLLLALGINHWLMQHYELARLPLPYLPAAAVLLLALGQLAVAGPAHRAAGLPPASAARGV</sequence>
<feature type="transmembrane region" description="Helical" evidence="7">
    <location>
        <begin position="278"/>
        <end position="306"/>
    </location>
</feature>
<gene>
    <name evidence="9" type="ORF">AOT14_03190</name>
</gene>
<dbReference type="InterPro" id="IPR050250">
    <property type="entry name" value="Macrolide_Exporter_MacB"/>
</dbReference>
<keyword evidence="5 7" id="KW-0472">Membrane</keyword>
<evidence type="ECO:0000313" key="9">
    <source>
        <dbReference type="EMBL" id="ALJ26778.1"/>
    </source>
</evidence>
<dbReference type="GO" id="GO:0005886">
    <property type="term" value="C:plasma membrane"/>
    <property type="evidence" value="ECO:0007669"/>
    <property type="project" value="UniProtKB-SubCell"/>
</dbReference>
<comment type="subcellular location">
    <subcellularLocation>
        <location evidence="1">Cell membrane</location>
        <topology evidence="1">Multi-pass membrane protein</topology>
    </subcellularLocation>
</comment>
<feature type="transmembrane region" description="Helical" evidence="7">
    <location>
        <begin position="368"/>
        <end position="386"/>
    </location>
</feature>
<evidence type="ECO:0000256" key="4">
    <source>
        <dbReference type="ARBA" id="ARBA00022989"/>
    </source>
</evidence>
<dbReference type="Proteomes" id="UP000061010">
    <property type="component" value="Chromosome"/>
</dbReference>
<dbReference type="OrthoDB" id="5940432at2"/>
<dbReference type="KEGG" id="sacz:AOT14_03190"/>
<evidence type="ECO:0000256" key="5">
    <source>
        <dbReference type="ARBA" id="ARBA00023136"/>
    </source>
</evidence>
<keyword evidence="2" id="KW-1003">Cell membrane</keyword>
<evidence type="ECO:0000259" key="8">
    <source>
        <dbReference type="Pfam" id="PF02687"/>
    </source>
</evidence>
<dbReference type="PANTHER" id="PTHR30572:SF4">
    <property type="entry name" value="ABC TRANSPORTER PERMEASE YTRF"/>
    <property type="match status" value="1"/>
</dbReference>
<dbReference type="Pfam" id="PF02687">
    <property type="entry name" value="FtsX"/>
    <property type="match status" value="1"/>
</dbReference>
<name>A0A0S1AVJ8_9GAMM</name>
<evidence type="ECO:0000313" key="10">
    <source>
        <dbReference type="Proteomes" id="UP000061010"/>
    </source>
</evidence>
<proteinExistence type="inferred from homology"/>
<reference evidence="9 10" key="1">
    <citation type="journal article" date="2015" name="Genome Announc.">
        <title>Complete Genome Sequencing of Stenotrophomonas acidaminiphila ZAC14D2_NAIMI4_2, a Multidrug-Resistant Strain Isolated from Sediments of a Polluted River in Mexico, Uncovers New Antibiotic Resistance Genes and a Novel Class-II Lasso Peptide Biosynthesis Gene Cluster.</title>
        <authorList>
            <person name="Vinuesa P."/>
            <person name="Ochoa-Sanchez L.E."/>
        </authorList>
    </citation>
    <scope>NUCLEOTIDE SEQUENCE [LARGE SCALE GENOMIC DNA]</scope>
    <source>
        <strain evidence="9 10">ZAC14D2_NAIMI4_2</strain>
    </source>
</reference>
<evidence type="ECO:0000256" key="7">
    <source>
        <dbReference type="SAM" id="Phobius"/>
    </source>
</evidence>
<dbReference type="PANTHER" id="PTHR30572">
    <property type="entry name" value="MEMBRANE COMPONENT OF TRANSPORTER-RELATED"/>
    <property type="match status" value="1"/>
</dbReference>
<feature type="transmembrane region" description="Helical" evidence="7">
    <location>
        <begin position="335"/>
        <end position="356"/>
    </location>
</feature>
<dbReference type="EMBL" id="CP012900">
    <property type="protein sequence ID" value="ALJ26778.1"/>
    <property type="molecule type" value="Genomic_DNA"/>
</dbReference>
<dbReference type="GO" id="GO:0022857">
    <property type="term" value="F:transmembrane transporter activity"/>
    <property type="evidence" value="ECO:0007669"/>
    <property type="project" value="TreeGrafter"/>
</dbReference>
<evidence type="ECO:0000256" key="2">
    <source>
        <dbReference type="ARBA" id="ARBA00022475"/>
    </source>
</evidence>
<accession>A0A0S1AVJ8</accession>
<evidence type="ECO:0000256" key="1">
    <source>
        <dbReference type="ARBA" id="ARBA00004651"/>
    </source>
</evidence>
<dbReference type="InterPro" id="IPR003838">
    <property type="entry name" value="ABC3_permease_C"/>
</dbReference>
<dbReference type="PATRIC" id="fig|128780.6.peg.327"/>
<organism evidence="9 10">
    <name type="scientific">Stenotrophomonas acidaminiphila</name>
    <dbReference type="NCBI Taxonomy" id="128780"/>
    <lineage>
        <taxon>Bacteria</taxon>
        <taxon>Pseudomonadati</taxon>
        <taxon>Pseudomonadota</taxon>
        <taxon>Gammaproteobacteria</taxon>
        <taxon>Lysobacterales</taxon>
        <taxon>Lysobacteraceae</taxon>
        <taxon>Stenotrophomonas</taxon>
    </lineage>
</organism>
<evidence type="ECO:0000256" key="3">
    <source>
        <dbReference type="ARBA" id="ARBA00022692"/>
    </source>
</evidence>
<protein>
    <submittedName>
        <fullName evidence="9">Transmembrane permease</fullName>
    </submittedName>
</protein>
<dbReference type="AlphaFoldDB" id="A0A0S1AVJ8"/>
<keyword evidence="3 7" id="KW-0812">Transmembrane</keyword>